<evidence type="ECO:0000313" key="2">
    <source>
        <dbReference type="Proteomes" id="UP001329313"/>
    </source>
</evidence>
<dbReference type="GO" id="GO:0005975">
    <property type="term" value="P:carbohydrate metabolic process"/>
    <property type="evidence" value="ECO:0007669"/>
    <property type="project" value="InterPro"/>
</dbReference>
<dbReference type="RefSeq" id="WP_330171085.1">
    <property type="nucleotide sequence ID" value="NZ_CP137080.1"/>
</dbReference>
<evidence type="ECO:0000313" key="1">
    <source>
        <dbReference type="EMBL" id="WOQ69991.1"/>
    </source>
</evidence>
<dbReference type="Gene3D" id="1.50.10.10">
    <property type="match status" value="1"/>
</dbReference>
<organism evidence="1 2">
    <name type="scientific">Microbacterium limosum</name>
    <dbReference type="NCBI Taxonomy" id="3079935"/>
    <lineage>
        <taxon>Bacteria</taxon>
        <taxon>Bacillati</taxon>
        <taxon>Actinomycetota</taxon>
        <taxon>Actinomycetes</taxon>
        <taxon>Micrococcales</taxon>
        <taxon>Microbacteriaceae</taxon>
        <taxon>Microbacterium</taxon>
    </lineage>
</organism>
<dbReference type="Proteomes" id="UP001329313">
    <property type="component" value="Chromosome"/>
</dbReference>
<evidence type="ECO:0008006" key="3">
    <source>
        <dbReference type="Google" id="ProtNLM"/>
    </source>
</evidence>
<dbReference type="KEGG" id="mliy:RYJ27_01795"/>
<reference evidence="1 2" key="1">
    <citation type="submission" date="2023-10" db="EMBL/GenBank/DDBJ databases">
        <title>Y20.</title>
        <authorList>
            <person name="Zhang G."/>
            <person name="Ding Y."/>
        </authorList>
    </citation>
    <scope>NUCLEOTIDE SEQUENCE [LARGE SCALE GENOMIC DNA]</scope>
    <source>
        <strain evidence="1 2">Y20</strain>
    </source>
</reference>
<dbReference type="SUPFAM" id="SSF48208">
    <property type="entry name" value="Six-hairpin glycosidases"/>
    <property type="match status" value="1"/>
</dbReference>
<gene>
    <name evidence="1" type="ORF">RYJ27_01795</name>
</gene>
<accession>A0AAU0MIB8</accession>
<proteinExistence type="predicted"/>
<name>A0AAU0MIB8_9MICO</name>
<dbReference type="AlphaFoldDB" id="A0AAU0MIB8"/>
<sequence>MALFGRDSLITSWMTLPFSPDLALGPLRTLARMQGNKVDPVTEEEPGRIMHEVRLGVDFSLALGGDSIYYGSIDSTPLFIMLAGQMARRGVPLEELDPLRPAVDKAVQWITKYGDTFSRGLLDAR</sequence>
<dbReference type="InterPro" id="IPR008928">
    <property type="entry name" value="6-hairpin_glycosidase_sf"/>
</dbReference>
<protein>
    <recommendedName>
        <fullName evidence="3">Amylo-alpha-1,6-glucosidase</fullName>
    </recommendedName>
</protein>
<keyword evidence="2" id="KW-1185">Reference proteome</keyword>
<dbReference type="EMBL" id="CP137080">
    <property type="protein sequence ID" value="WOQ69991.1"/>
    <property type="molecule type" value="Genomic_DNA"/>
</dbReference>
<dbReference type="InterPro" id="IPR012341">
    <property type="entry name" value="6hp_glycosidase-like_sf"/>
</dbReference>